<feature type="compositionally biased region" description="Low complexity" evidence="4">
    <location>
        <begin position="272"/>
        <end position="284"/>
    </location>
</feature>
<evidence type="ECO:0000313" key="7">
    <source>
        <dbReference type="Proteomes" id="UP000014249"/>
    </source>
</evidence>
<feature type="compositionally biased region" description="Polar residues" evidence="4">
    <location>
        <begin position="255"/>
        <end position="271"/>
    </location>
</feature>
<dbReference type="Proteomes" id="UP000014249">
    <property type="component" value="Unassembled WGS sequence"/>
</dbReference>
<dbReference type="InterPro" id="IPR024432">
    <property type="entry name" value="Put_RecE_PDDEXK-like_dom"/>
</dbReference>
<dbReference type="InterPro" id="IPR011604">
    <property type="entry name" value="PDDEXK-like_dom_sf"/>
</dbReference>
<evidence type="ECO:0000256" key="1">
    <source>
        <dbReference type="ARBA" id="ARBA00022741"/>
    </source>
</evidence>
<dbReference type="Pfam" id="PF03837">
    <property type="entry name" value="RecT"/>
    <property type="match status" value="1"/>
</dbReference>
<dbReference type="GO" id="GO:0003677">
    <property type="term" value="F:DNA binding"/>
    <property type="evidence" value="ECO:0007669"/>
    <property type="project" value="InterPro"/>
</dbReference>
<feature type="compositionally biased region" description="Basic and acidic residues" evidence="4">
    <location>
        <begin position="240"/>
        <end position="249"/>
    </location>
</feature>
<dbReference type="InterPro" id="IPR018330">
    <property type="entry name" value="RecT_fam"/>
</dbReference>
<evidence type="ECO:0000313" key="6">
    <source>
        <dbReference type="EMBL" id="EPC50400.1"/>
    </source>
</evidence>
<keyword evidence="1" id="KW-0547">Nucleotide-binding</keyword>
<accession>A0A8E0IFE8</accession>
<feature type="region of interest" description="Disordered" evidence="4">
    <location>
        <begin position="221"/>
        <end position="284"/>
    </location>
</feature>
<evidence type="ECO:0000256" key="3">
    <source>
        <dbReference type="ARBA" id="ARBA00022840"/>
    </source>
</evidence>
<dbReference type="Pfam" id="PF12684">
    <property type="entry name" value="DUF3799"/>
    <property type="match status" value="1"/>
</dbReference>
<sequence>MANEIVASVNNRITQMQKNEGLKLPANYSPSNALNSAWLTLSDNSKGPSLLDKTSPQSQAKALLNMVIQGLSPAKNQVYFIPYGKDLTLMRSYFGSLAILKRLDNVKDVWAEVVREGDNFQIGSDRGRTVVKVFEPRIENQDNPIAGAFAVIVDNNGTENFTIMTKKQIDQSWSHAKTKKVQQEFPEEMAKRTVLNRAAKFFINSSSDNDLLLGAVNDTTADEYDNSEPRDVTPNFDDLIDSKPKEDKSMLQMPIRTNQESQNKQNDLNINQSQTKKSQISSKAKLTSRNYYSNRMDWQYESPTWFKKFMACEAEALAEMKGEWKPKRDPTALLVGNYLHSYFQSRYAHRKFKAQHPEIISTRGATKGQLKKEYQMADAMIKTLRTDPMFKEFYQGKKEVIVRGEIGGVMWKGKLDCLPTNHKYFADLKTTMDINKRFYLPDERRYGSFIEAYNYSLQMAVYQELVRQQYGVQAVPVIIAVSKQDPPDKAAVSIPQDLLDYWLEKVKELQPRIEAVKNGQEKPHRCEHCEYCRATKHLQQIISLYDLIE</sequence>
<comment type="caution">
    <text evidence="6">The sequence shown here is derived from an EMBL/GenBank/DDBJ whole genome shotgun (WGS) entry which is preliminary data.</text>
</comment>
<evidence type="ECO:0000256" key="2">
    <source>
        <dbReference type="ARBA" id="ARBA00022806"/>
    </source>
</evidence>
<dbReference type="EMBL" id="ANJX01000403">
    <property type="protein sequence ID" value="EPC50400.1"/>
    <property type="molecule type" value="Genomic_DNA"/>
</dbReference>
<dbReference type="AlphaFoldDB" id="A0A8E0IFE8"/>
<keyword evidence="2" id="KW-0378">Hydrolase</keyword>
<feature type="domain" description="Putative exodeoxyribonuclease 8 PDDEXK-like" evidence="5">
    <location>
        <begin position="302"/>
        <end position="535"/>
    </location>
</feature>
<evidence type="ECO:0000259" key="5">
    <source>
        <dbReference type="Pfam" id="PF12684"/>
    </source>
</evidence>
<reference evidence="6 7" key="1">
    <citation type="journal article" date="2013" name="PLoS ONE">
        <title>Lactobacillus paracasei comparative genomics: towards species pan-genome definition and exploitation of diversity.</title>
        <authorList>
            <person name="Smokvina T."/>
            <person name="Wels M."/>
            <person name="Polka J."/>
            <person name="Chervaux C."/>
            <person name="Brisse S."/>
            <person name="Boekhorst J."/>
            <person name="van Hylckama Vlieg J.E."/>
            <person name="Siezen R.J."/>
        </authorList>
    </citation>
    <scope>NUCLEOTIDE SEQUENCE [LARGE SCALE GENOMIC DNA]</scope>
    <source>
        <strain evidence="6 7">CNCM I-4270</strain>
    </source>
</reference>
<evidence type="ECO:0000256" key="4">
    <source>
        <dbReference type="SAM" id="MobiDB-lite"/>
    </source>
</evidence>
<name>A0A8E0IFE8_LACPA</name>
<keyword evidence="3" id="KW-0067">ATP-binding</keyword>
<gene>
    <name evidence="6" type="ORF">Lpp77_14631</name>
</gene>
<protein>
    <recommendedName>
        <fullName evidence="5">Putative exodeoxyribonuclease 8 PDDEXK-like domain-containing protein</fullName>
    </recommendedName>
</protein>
<dbReference type="GO" id="GO:0005524">
    <property type="term" value="F:ATP binding"/>
    <property type="evidence" value="ECO:0007669"/>
    <property type="project" value="UniProtKB-KW"/>
</dbReference>
<dbReference type="GO" id="GO:0006259">
    <property type="term" value="P:DNA metabolic process"/>
    <property type="evidence" value="ECO:0007669"/>
    <property type="project" value="InterPro"/>
</dbReference>
<proteinExistence type="predicted"/>
<dbReference type="Gene3D" id="3.90.320.10">
    <property type="match status" value="1"/>
</dbReference>
<keyword evidence="2" id="KW-0347">Helicase</keyword>
<organism evidence="6 7">
    <name type="scientific">Lacticaseibacillus paracasei subsp. paracasei CNCM I-4270</name>
    <dbReference type="NCBI Taxonomy" id="1256202"/>
    <lineage>
        <taxon>Bacteria</taxon>
        <taxon>Bacillati</taxon>
        <taxon>Bacillota</taxon>
        <taxon>Bacilli</taxon>
        <taxon>Lactobacillales</taxon>
        <taxon>Lactobacillaceae</taxon>
        <taxon>Lacticaseibacillus</taxon>
    </lineage>
</organism>
<dbReference type="GO" id="GO:0004386">
    <property type="term" value="F:helicase activity"/>
    <property type="evidence" value="ECO:0007669"/>
    <property type="project" value="UniProtKB-KW"/>
</dbReference>